<dbReference type="Pfam" id="PF00563">
    <property type="entry name" value="EAL"/>
    <property type="match status" value="1"/>
</dbReference>
<accession>A0A6M8HY90</accession>
<dbReference type="InterPro" id="IPR001633">
    <property type="entry name" value="EAL_dom"/>
</dbReference>
<geneLocation type="plasmid" evidence="2 3">
    <name>unnamed1</name>
</geneLocation>
<organism evidence="2 3">
    <name type="scientific">Lichenicola cladoniae</name>
    <dbReference type="NCBI Taxonomy" id="1484109"/>
    <lineage>
        <taxon>Bacteria</taxon>
        <taxon>Pseudomonadati</taxon>
        <taxon>Pseudomonadota</taxon>
        <taxon>Alphaproteobacteria</taxon>
        <taxon>Acetobacterales</taxon>
        <taxon>Acetobacteraceae</taxon>
        <taxon>Lichenicola</taxon>
    </lineage>
</organism>
<evidence type="ECO:0000259" key="1">
    <source>
        <dbReference type="PROSITE" id="PS50883"/>
    </source>
</evidence>
<dbReference type="SUPFAM" id="SSF141868">
    <property type="entry name" value="EAL domain-like"/>
    <property type="match status" value="1"/>
</dbReference>
<proteinExistence type="predicted"/>
<sequence>MTAGINGLSGAAIIRAVTELCRSLGITTTIEGVETVEQLEALSMLGYTEAQGFLFSCPVPLAKV</sequence>
<gene>
    <name evidence="2" type="ORF">HN018_23865</name>
</gene>
<keyword evidence="2" id="KW-0614">Plasmid</keyword>
<reference evidence="2 3" key="1">
    <citation type="journal article" date="2014" name="World J. Microbiol. Biotechnol.">
        <title>Biodiversity and physiological characteristics of Antarctic and Arctic lichens-associated bacteria.</title>
        <authorList>
            <person name="Lee Y.M."/>
            <person name="Kim E.H."/>
            <person name="Lee H.K."/>
            <person name="Hong S.G."/>
        </authorList>
    </citation>
    <scope>NUCLEOTIDE SEQUENCE [LARGE SCALE GENOMIC DNA]</scope>
    <source>
        <strain evidence="2 3">PAMC 26569</strain>
        <plasmid evidence="2">unnamed1</plasmid>
    </source>
</reference>
<protein>
    <submittedName>
        <fullName evidence="2">EAL domain-containing protein</fullName>
    </submittedName>
</protein>
<dbReference type="InterPro" id="IPR035919">
    <property type="entry name" value="EAL_sf"/>
</dbReference>
<evidence type="ECO:0000313" key="2">
    <source>
        <dbReference type="EMBL" id="QKE93216.1"/>
    </source>
</evidence>
<dbReference type="InterPro" id="IPR050706">
    <property type="entry name" value="Cyclic-di-GMP_PDE-like"/>
</dbReference>
<dbReference type="PROSITE" id="PS50883">
    <property type="entry name" value="EAL"/>
    <property type="match status" value="1"/>
</dbReference>
<dbReference type="PANTHER" id="PTHR33121:SF79">
    <property type="entry name" value="CYCLIC DI-GMP PHOSPHODIESTERASE PDED-RELATED"/>
    <property type="match status" value="1"/>
</dbReference>
<dbReference type="EMBL" id="CP053709">
    <property type="protein sequence ID" value="QKE93216.1"/>
    <property type="molecule type" value="Genomic_DNA"/>
</dbReference>
<dbReference type="PANTHER" id="PTHR33121">
    <property type="entry name" value="CYCLIC DI-GMP PHOSPHODIESTERASE PDEF"/>
    <property type="match status" value="1"/>
</dbReference>
<dbReference type="Proteomes" id="UP000500767">
    <property type="component" value="Plasmid unnamed1"/>
</dbReference>
<feature type="domain" description="EAL" evidence="1">
    <location>
        <begin position="1"/>
        <end position="64"/>
    </location>
</feature>
<dbReference type="AlphaFoldDB" id="A0A6M8HY90"/>
<dbReference type="Gene3D" id="3.20.20.450">
    <property type="entry name" value="EAL domain"/>
    <property type="match status" value="1"/>
</dbReference>
<dbReference type="KEGG" id="lck:HN018_23865"/>
<name>A0A6M8HY90_9PROT</name>
<dbReference type="GO" id="GO:0071111">
    <property type="term" value="F:cyclic-guanylate-specific phosphodiesterase activity"/>
    <property type="evidence" value="ECO:0007669"/>
    <property type="project" value="InterPro"/>
</dbReference>
<evidence type="ECO:0000313" key="3">
    <source>
        <dbReference type="Proteomes" id="UP000500767"/>
    </source>
</evidence>
<keyword evidence="3" id="KW-1185">Reference proteome</keyword>